<feature type="region of interest" description="Disordered" evidence="1">
    <location>
        <begin position="58"/>
        <end position="88"/>
    </location>
</feature>
<dbReference type="RefSeq" id="WP_258331272.1">
    <property type="nucleotide sequence ID" value="NZ_JAPTGG010000005.1"/>
</dbReference>
<dbReference type="AlphaFoldDB" id="A0A9J6RLB5"/>
<keyword evidence="3" id="KW-1185">Reference proteome</keyword>
<reference evidence="2 3" key="1">
    <citation type="submission" date="2022-12" db="EMBL/GenBank/DDBJ databases">
        <title>Dasania phycosphaerae sp. nov., isolated from particulate material of the south coast of Korea.</title>
        <authorList>
            <person name="Jiang Y."/>
        </authorList>
    </citation>
    <scope>NUCLEOTIDE SEQUENCE [LARGE SCALE GENOMIC DNA]</scope>
    <source>
        <strain evidence="2 3">GY-19</strain>
    </source>
</reference>
<evidence type="ECO:0000313" key="3">
    <source>
        <dbReference type="Proteomes" id="UP001069090"/>
    </source>
</evidence>
<accession>A0A9J6RLB5</accession>
<evidence type="ECO:0000313" key="2">
    <source>
        <dbReference type="EMBL" id="MCZ0865121.1"/>
    </source>
</evidence>
<proteinExistence type="predicted"/>
<comment type="caution">
    <text evidence="2">The sequence shown here is derived from an EMBL/GenBank/DDBJ whole genome shotgun (WGS) entry which is preliminary data.</text>
</comment>
<organism evidence="2 3">
    <name type="scientific">Dasania phycosphaerae</name>
    <dbReference type="NCBI Taxonomy" id="2950436"/>
    <lineage>
        <taxon>Bacteria</taxon>
        <taxon>Pseudomonadati</taxon>
        <taxon>Pseudomonadota</taxon>
        <taxon>Gammaproteobacteria</taxon>
        <taxon>Cellvibrionales</taxon>
        <taxon>Spongiibacteraceae</taxon>
        <taxon>Dasania</taxon>
    </lineage>
</organism>
<sequence length="129" mass="14174">MSKANVVSPSDDRSGFDAVVMPCPRLELEWIKTGADWRKRECVYSLVLPLGEYDIRRESKDGEKARNETKAELGRTAVTGGNGQPPIWEDGKVETPFRDGAHSKFDAEALGGHIPRVAVCGDVFTILEA</sequence>
<gene>
    <name evidence="2" type="ORF">O0V09_07920</name>
</gene>
<dbReference type="Proteomes" id="UP001069090">
    <property type="component" value="Unassembled WGS sequence"/>
</dbReference>
<protein>
    <submittedName>
        <fullName evidence="2">Uncharacterized protein</fullName>
    </submittedName>
</protein>
<feature type="compositionally biased region" description="Basic and acidic residues" evidence="1">
    <location>
        <begin position="58"/>
        <end position="73"/>
    </location>
</feature>
<evidence type="ECO:0000256" key="1">
    <source>
        <dbReference type="SAM" id="MobiDB-lite"/>
    </source>
</evidence>
<name>A0A9J6RLB5_9GAMM</name>
<dbReference type="EMBL" id="JAPTGG010000005">
    <property type="protein sequence ID" value="MCZ0865121.1"/>
    <property type="molecule type" value="Genomic_DNA"/>
</dbReference>